<keyword evidence="4 5" id="KW-0067">ATP-binding</keyword>
<dbReference type="InterPro" id="IPR045851">
    <property type="entry name" value="AMP-bd_C_sf"/>
</dbReference>
<comment type="similarity">
    <text evidence="5">Belongs to the ATP-dependent AMP-binding enzyme family. MenE subfamily.</text>
</comment>
<dbReference type="GO" id="GO:0005524">
    <property type="term" value="F:ATP binding"/>
    <property type="evidence" value="ECO:0007669"/>
    <property type="project" value="UniProtKB-KW"/>
</dbReference>
<dbReference type="EC" id="6.2.1.26" evidence="5"/>
<keyword evidence="9" id="KW-1185">Reference proteome</keyword>
<evidence type="ECO:0000259" key="6">
    <source>
        <dbReference type="Pfam" id="PF00501"/>
    </source>
</evidence>
<geneLocation type="plasmid" evidence="9">
    <name>Tros</name>
</geneLocation>
<dbReference type="KEGG" id="tro:trd_A0308"/>
<accession>B9L3E4</accession>
<feature type="domain" description="AMP-dependent synthetase/ligase" evidence="6">
    <location>
        <begin position="8"/>
        <end position="349"/>
    </location>
</feature>
<dbReference type="Proteomes" id="UP000000447">
    <property type="component" value="Plasmid unnamed"/>
</dbReference>
<keyword evidence="3 5" id="KW-0547">Nucleotide-binding</keyword>
<evidence type="ECO:0000256" key="2">
    <source>
        <dbReference type="ARBA" id="ARBA00022598"/>
    </source>
</evidence>
<sequence>MLVPEWLAWRAQTTPDRLALVWRDRVWSFASLAAAADEAARRLAGLGVRMGDRVAVVMANRPEFVQLVHAVSRLGAILVPLNVRLTGSELRTLLDDAEPRVVVVDRATCSLLDGWSGAVVEIDREWSSLPTTTVELRRAIDLAAVHTLVYTSGTTSRPKGVLLTYGNHWWSALGSQLNIGAVPEDRWLLCLPLFHVGGLSILFRSVIGGFAVELHERFDPASVNRAIEEGTTLLSVVGTMLWRMLEERGERPYPRHLRAVLLGGGPAPRPLLEHAAALGVPVLQTYGLTETASQLATLAPEDALRKLGSAGRPLYPNELRVVREDGSPAGPGEPGEITVRGPVVTPGYWRRPDLTARALRDGWLWTGDLGYLDEDGYLTVLDRRDDLIVTGGENVYPAEVEAVLLAHPAVAEAAVVGIPDVEWGQRVVAAVVLRPGATVRAADLASWCRERLAGYKVPRAFRFVSELPRTESGKVQRWAVRQAWNAE</sequence>
<comment type="function">
    <text evidence="5">Converts 2-succinylbenzoate (OSB) to 2-succinylbenzoyl-CoA (OSB-CoA).</text>
</comment>
<dbReference type="GO" id="GO:0006631">
    <property type="term" value="P:fatty acid metabolic process"/>
    <property type="evidence" value="ECO:0007669"/>
    <property type="project" value="TreeGrafter"/>
</dbReference>
<dbReference type="SUPFAM" id="SSF56801">
    <property type="entry name" value="Acetyl-CoA synthetase-like"/>
    <property type="match status" value="1"/>
</dbReference>
<dbReference type="RefSeq" id="WP_012642951.1">
    <property type="nucleotide sequence ID" value="NC_011961.1"/>
</dbReference>
<proteinExistence type="inferred from homology"/>
<dbReference type="eggNOG" id="COG0318">
    <property type="taxonomic scope" value="Bacteria"/>
</dbReference>
<feature type="domain" description="AMP-binding enzyme C-terminal" evidence="7">
    <location>
        <begin position="399"/>
        <end position="474"/>
    </location>
</feature>
<dbReference type="InterPro" id="IPR025110">
    <property type="entry name" value="AMP-bd_C"/>
</dbReference>
<evidence type="ECO:0000313" key="8">
    <source>
        <dbReference type="EMBL" id="ACM06964.1"/>
    </source>
</evidence>
<dbReference type="HOGENOM" id="CLU_000022_59_0_0"/>
<reference evidence="8 9" key="1">
    <citation type="journal article" date="2009" name="PLoS ONE">
        <title>Complete genome sequence of the aerobic CO-oxidizing thermophile Thermomicrobium roseum.</title>
        <authorList>
            <person name="Wu D."/>
            <person name="Raymond J."/>
            <person name="Wu M."/>
            <person name="Chatterji S."/>
            <person name="Ren Q."/>
            <person name="Graham J.E."/>
            <person name="Bryant D.A."/>
            <person name="Robb F."/>
            <person name="Colman A."/>
            <person name="Tallon L.J."/>
            <person name="Badger J.H."/>
            <person name="Madupu R."/>
            <person name="Ward N.L."/>
            <person name="Eisen J.A."/>
        </authorList>
    </citation>
    <scope>NUCLEOTIDE SEQUENCE [LARGE SCALE GENOMIC DNA]</scope>
    <source>
        <strain evidence="9">ATCC 27502 / DSM 5159 / P-2</strain>
        <plasmid evidence="8">unnamed</plasmid>
    </source>
</reference>
<evidence type="ECO:0000259" key="7">
    <source>
        <dbReference type="Pfam" id="PF13193"/>
    </source>
</evidence>
<comment type="pathway">
    <text evidence="5">Quinol/quinone metabolism; menaquinone biosynthesis.</text>
</comment>
<evidence type="ECO:0000313" key="9">
    <source>
        <dbReference type="Proteomes" id="UP000000447"/>
    </source>
</evidence>
<evidence type="ECO:0000256" key="4">
    <source>
        <dbReference type="ARBA" id="ARBA00022840"/>
    </source>
</evidence>
<comment type="catalytic activity">
    <reaction evidence="5">
        <text>2-succinylbenzoate + ATP + CoA = 2-succinylbenzoyl-CoA + AMP + diphosphate</text>
        <dbReference type="Rhea" id="RHEA:17009"/>
        <dbReference type="ChEBI" id="CHEBI:18325"/>
        <dbReference type="ChEBI" id="CHEBI:30616"/>
        <dbReference type="ChEBI" id="CHEBI:33019"/>
        <dbReference type="ChEBI" id="CHEBI:57287"/>
        <dbReference type="ChEBI" id="CHEBI:57364"/>
        <dbReference type="ChEBI" id="CHEBI:456215"/>
        <dbReference type="EC" id="6.2.1.26"/>
    </reaction>
</comment>
<evidence type="ECO:0000256" key="3">
    <source>
        <dbReference type="ARBA" id="ARBA00022741"/>
    </source>
</evidence>
<dbReference type="NCBIfam" id="NF002966">
    <property type="entry name" value="PRK03640.1"/>
    <property type="match status" value="1"/>
</dbReference>
<dbReference type="PANTHER" id="PTHR43201:SF32">
    <property type="entry name" value="2-SUCCINYLBENZOATE--COA LIGASE, CHLOROPLASTIC_PEROXISOMAL"/>
    <property type="match status" value="1"/>
</dbReference>
<dbReference type="OrthoDB" id="9781737at2"/>
<dbReference type="UniPathway" id="UPA01057">
    <property type="reaction ID" value="UER00166"/>
</dbReference>
<comment type="pathway">
    <text evidence="5">Quinol/quinone metabolism; 1,4-dihydroxy-2-naphthoate biosynthesis; 1,4-dihydroxy-2-naphthoate from chorismate: step 5/7.</text>
</comment>
<dbReference type="InterPro" id="IPR020845">
    <property type="entry name" value="AMP-binding_CS"/>
</dbReference>
<dbReference type="InterPro" id="IPR042099">
    <property type="entry name" value="ANL_N_sf"/>
</dbReference>
<dbReference type="InterPro" id="IPR010192">
    <property type="entry name" value="MenE"/>
</dbReference>
<dbReference type="HAMAP" id="MF_00731">
    <property type="entry name" value="MenE"/>
    <property type="match status" value="1"/>
</dbReference>
<keyword evidence="8" id="KW-0614">Plasmid</keyword>
<gene>
    <name evidence="5 8" type="primary">menE</name>
    <name evidence="8" type="ordered locus">trd_A0308</name>
</gene>
<dbReference type="AlphaFoldDB" id="B9L3E4"/>
<dbReference type="PANTHER" id="PTHR43201">
    <property type="entry name" value="ACYL-COA SYNTHETASE"/>
    <property type="match status" value="1"/>
</dbReference>
<dbReference type="NCBIfam" id="TIGR01923">
    <property type="entry name" value="menE"/>
    <property type="match status" value="1"/>
</dbReference>
<dbReference type="InterPro" id="IPR000873">
    <property type="entry name" value="AMP-dep_synth/lig_dom"/>
</dbReference>
<name>B9L3E4_THERP</name>
<dbReference type="GO" id="GO:0009234">
    <property type="term" value="P:menaquinone biosynthetic process"/>
    <property type="evidence" value="ECO:0007669"/>
    <property type="project" value="UniProtKB-UniRule"/>
</dbReference>
<protein>
    <recommendedName>
        <fullName evidence="5">2-succinylbenzoate--CoA ligase</fullName>
        <ecNumber evidence="5">6.2.1.26</ecNumber>
    </recommendedName>
    <alternativeName>
        <fullName evidence="5">o-succinylbenzoyl-CoA synthetase</fullName>
        <shortName evidence="5">OSB-CoA synthetase</shortName>
    </alternativeName>
</protein>
<dbReference type="Pfam" id="PF13193">
    <property type="entry name" value="AMP-binding_C"/>
    <property type="match status" value="1"/>
</dbReference>
<dbReference type="GO" id="GO:0008756">
    <property type="term" value="F:o-succinylbenzoate-CoA ligase activity"/>
    <property type="evidence" value="ECO:0007669"/>
    <property type="project" value="UniProtKB-UniRule"/>
</dbReference>
<organism evidence="8 9">
    <name type="scientific">Thermomicrobium roseum (strain ATCC 27502 / DSM 5159 / P-2)</name>
    <dbReference type="NCBI Taxonomy" id="309801"/>
    <lineage>
        <taxon>Bacteria</taxon>
        <taxon>Pseudomonadati</taxon>
        <taxon>Thermomicrobiota</taxon>
        <taxon>Thermomicrobia</taxon>
        <taxon>Thermomicrobiales</taxon>
        <taxon>Thermomicrobiaceae</taxon>
        <taxon>Thermomicrobium</taxon>
    </lineage>
</organism>
<keyword evidence="2 5" id="KW-0436">Ligase</keyword>
<evidence type="ECO:0000256" key="5">
    <source>
        <dbReference type="HAMAP-Rule" id="MF_00731"/>
    </source>
</evidence>
<dbReference type="Gene3D" id="3.30.300.30">
    <property type="match status" value="1"/>
</dbReference>
<dbReference type="Pfam" id="PF00501">
    <property type="entry name" value="AMP-binding"/>
    <property type="match status" value="1"/>
</dbReference>
<dbReference type="GO" id="GO:0031956">
    <property type="term" value="F:medium-chain fatty acid-CoA ligase activity"/>
    <property type="evidence" value="ECO:0007669"/>
    <property type="project" value="TreeGrafter"/>
</dbReference>
<evidence type="ECO:0000256" key="1">
    <source>
        <dbReference type="ARBA" id="ARBA00022428"/>
    </source>
</evidence>
<dbReference type="Gene3D" id="3.40.50.12780">
    <property type="entry name" value="N-terminal domain of ligase-like"/>
    <property type="match status" value="1"/>
</dbReference>
<keyword evidence="1 5" id="KW-0474">Menaquinone biosynthesis</keyword>
<dbReference type="EMBL" id="CP001276">
    <property type="protein sequence ID" value="ACM06964.1"/>
    <property type="molecule type" value="Genomic_DNA"/>
</dbReference>
<dbReference type="UniPathway" id="UPA00079"/>
<dbReference type="PROSITE" id="PS00455">
    <property type="entry name" value="AMP_BINDING"/>
    <property type="match status" value="1"/>
</dbReference>
<dbReference type="FunFam" id="3.30.300.30:FF:000008">
    <property type="entry name" value="2,3-dihydroxybenzoate-AMP ligase"/>
    <property type="match status" value="1"/>
</dbReference>